<protein>
    <submittedName>
        <fullName evidence="1">Uncharacterized protein</fullName>
    </submittedName>
</protein>
<evidence type="ECO:0000313" key="1">
    <source>
        <dbReference type="EMBL" id="VDK78793.1"/>
    </source>
</evidence>
<dbReference type="AlphaFoldDB" id="A0A3P6T7G3"/>
<keyword evidence="2" id="KW-1185">Reference proteome</keyword>
<evidence type="ECO:0000313" key="2">
    <source>
        <dbReference type="Proteomes" id="UP000281553"/>
    </source>
</evidence>
<gene>
    <name evidence="1" type="ORF">DILT_LOCUS2972</name>
</gene>
<dbReference type="EMBL" id="UYRU01042909">
    <property type="protein sequence ID" value="VDK78793.1"/>
    <property type="molecule type" value="Genomic_DNA"/>
</dbReference>
<organism evidence="1 2">
    <name type="scientific">Dibothriocephalus latus</name>
    <name type="common">Fish tapeworm</name>
    <name type="synonym">Diphyllobothrium latum</name>
    <dbReference type="NCBI Taxonomy" id="60516"/>
    <lineage>
        <taxon>Eukaryota</taxon>
        <taxon>Metazoa</taxon>
        <taxon>Spiralia</taxon>
        <taxon>Lophotrochozoa</taxon>
        <taxon>Platyhelminthes</taxon>
        <taxon>Cestoda</taxon>
        <taxon>Eucestoda</taxon>
        <taxon>Diphyllobothriidea</taxon>
        <taxon>Diphyllobothriidae</taxon>
        <taxon>Dibothriocephalus</taxon>
    </lineage>
</organism>
<dbReference type="Proteomes" id="UP000281553">
    <property type="component" value="Unassembled WGS sequence"/>
</dbReference>
<proteinExistence type="predicted"/>
<reference evidence="1 2" key="1">
    <citation type="submission" date="2018-11" db="EMBL/GenBank/DDBJ databases">
        <authorList>
            <consortium name="Pathogen Informatics"/>
        </authorList>
    </citation>
    <scope>NUCLEOTIDE SEQUENCE [LARGE SCALE GENOMIC DNA]</scope>
</reference>
<sequence length="70" mass="8123">MKDTIAQRTSKERTTYARNHVKYSEETQVVLVYQQLANSTTLLSSQIDDGPANKFLDRLRHKNVVSLEER</sequence>
<name>A0A3P6T7G3_DIBLA</name>
<accession>A0A3P6T7G3</accession>